<gene>
    <name evidence="2" type="ORF">Rhal01_00044</name>
</gene>
<proteinExistence type="predicted"/>
<keyword evidence="1" id="KW-0472">Membrane</keyword>
<evidence type="ECO:0000313" key="3">
    <source>
        <dbReference type="Proteomes" id="UP001424741"/>
    </source>
</evidence>
<reference evidence="2 3" key="1">
    <citation type="submission" date="2024-02" db="EMBL/GenBank/DDBJ databases">
        <title>Rubritalea halochordaticola NBRC 107102.</title>
        <authorList>
            <person name="Ichikawa N."/>
            <person name="Katano-Makiyama Y."/>
            <person name="Hidaka K."/>
        </authorList>
    </citation>
    <scope>NUCLEOTIDE SEQUENCE [LARGE SCALE GENOMIC DNA]</scope>
    <source>
        <strain evidence="2 3">NBRC 107102</strain>
    </source>
</reference>
<evidence type="ECO:0000313" key="2">
    <source>
        <dbReference type="EMBL" id="GAA5493892.1"/>
    </source>
</evidence>
<sequence>MLAHTDYHNTNALRCIFYDDSPSLAYFILIPIGLLFVFLLVKQVQYRKSPKLEKKYKLLLFLSIALNLVASLFMAAYSTHLSFESLIYSPEYESVLAEQRYIQGTSSVAHALTFTYLLIAIITILVQKPINKESDSIP</sequence>
<feature type="transmembrane region" description="Helical" evidence="1">
    <location>
        <begin position="56"/>
        <end position="77"/>
    </location>
</feature>
<organism evidence="2 3">
    <name type="scientific">Rubritalea halochordaticola</name>
    <dbReference type="NCBI Taxonomy" id="714537"/>
    <lineage>
        <taxon>Bacteria</taxon>
        <taxon>Pseudomonadati</taxon>
        <taxon>Verrucomicrobiota</taxon>
        <taxon>Verrucomicrobiia</taxon>
        <taxon>Verrucomicrobiales</taxon>
        <taxon>Rubritaleaceae</taxon>
        <taxon>Rubritalea</taxon>
    </lineage>
</organism>
<keyword evidence="3" id="KW-1185">Reference proteome</keyword>
<evidence type="ECO:0000256" key="1">
    <source>
        <dbReference type="SAM" id="Phobius"/>
    </source>
</evidence>
<feature type="transmembrane region" description="Helical" evidence="1">
    <location>
        <begin position="24"/>
        <end position="44"/>
    </location>
</feature>
<keyword evidence="1" id="KW-0812">Transmembrane</keyword>
<accession>A0ABP9UXY1</accession>
<protein>
    <recommendedName>
        <fullName evidence="4">DUF420 domain-containing protein</fullName>
    </recommendedName>
</protein>
<keyword evidence="1" id="KW-1133">Transmembrane helix</keyword>
<comment type="caution">
    <text evidence="2">The sequence shown here is derived from an EMBL/GenBank/DDBJ whole genome shotgun (WGS) entry which is preliminary data.</text>
</comment>
<evidence type="ECO:0008006" key="4">
    <source>
        <dbReference type="Google" id="ProtNLM"/>
    </source>
</evidence>
<name>A0ABP9UXY1_9BACT</name>
<dbReference type="Proteomes" id="UP001424741">
    <property type="component" value="Unassembled WGS sequence"/>
</dbReference>
<dbReference type="EMBL" id="BAABRL010000001">
    <property type="protein sequence ID" value="GAA5493892.1"/>
    <property type="molecule type" value="Genomic_DNA"/>
</dbReference>
<feature type="transmembrane region" description="Helical" evidence="1">
    <location>
        <begin position="108"/>
        <end position="126"/>
    </location>
</feature>